<dbReference type="RefSeq" id="WP_141646762.1">
    <property type="nucleotide sequence ID" value="NZ_VIFM01000186.1"/>
</dbReference>
<evidence type="ECO:0000313" key="3">
    <source>
        <dbReference type="Proteomes" id="UP000315369"/>
    </source>
</evidence>
<dbReference type="Proteomes" id="UP000315369">
    <property type="component" value="Unassembled WGS sequence"/>
</dbReference>
<dbReference type="OrthoDB" id="9922843at2"/>
<sequence length="134" mass="14553">MIRRAPGTRGWTGLALALGLVLSGCARETPAVAPSSAEQPGTITLTKNHGPLQVTPHLSLATGNFWPEDTDAGAREPTAALFIYDSRVVPPEQQHVRVRAGQRVEVAGEVFEVSEVIDRGDEQLLRLRLRPRQP</sequence>
<evidence type="ECO:0000256" key="1">
    <source>
        <dbReference type="SAM" id="SignalP"/>
    </source>
</evidence>
<keyword evidence="3" id="KW-1185">Reference proteome</keyword>
<protein>
    <recommendedName>
        <fullName evidence="4">Lipoprotein</fullName>
    </recommendedName>
</protein>
<keyword evidence="1" id="KW-0732">Signal</keyword>
<organism evidence="2 3">
    <name type="scientific">Myxococcus llanfairpwllgwyngyllgogerychwyrndrobwllllantysiliogogogochensis</name>
    <dbReference type="NCBI Taxonomy" id="2590453"/>
    <lineage>
        <taxon>Bacteria</taxon>
        <taxon>Pseudomonadati</taxon>
        <taxon>Myxococcota</taxon>
        <taxon>Myxococcia</taxon>
        <taxon>Myxococcales</taxon>
        <taxon>Cystobacterineae</taxon>
        <taxon>Myxococcaceae</taxon>
        <taxon>Myxococcus</taxon>
    </lineage>
</organism>
<name>A0A540WR51_9BACT</name>
<gene>
    <name evidence="2" type="ORF">FJV41_34005</name>
</gene>
<dbReference type="PROSITE" id="PS51257">
    <property type="entry name" value="PROKAR_LIPOPROTEIN"/>
    <property type="match status" value="1"/>
</dbReference>
<comment type="caution">
    <text evidence="2">The sequence shown here is derived from an EMBL/GenBank/DDBJ whole genome shotgun (WGS) entry which is preliminary data.</text>
</comment>
<feature type="signal peptide" evidence="1">
    <location>
        <begin position="1"/>
        <end position="26"/>
    </location>
</feature>
<accession>A0A540WR51</accession>
<reference evidence="2 3" key="1">
    <citation type="submission" date="2019-06" db="EMBL/GenBank/DDBJ databases">
        <authorList>
            <person name="Livingstone P."/>
            <person name="Whitworth D."/>
        </authorList>
    </citation>
    <scope>NUCLEOTIDE SEQUENCE [LARGE SCALE GENOMIC DNA]</scope>
    <source>
        <strain evidence="2 3">AM401</strain>
    </source>
</reference>
<dbReference type="AlphaFoldDB" id="A0A540WR51"/>
<evidence type="ECO:0000313" key="2">
    <source>
        <dbReference type="EMBL" id="TQF11478.1"/>
    </source>
</evidence>
<feature type="chain" id="PRO_5022130645" description="Lipoprotein" evidence="1">
    <location>
        <begin position="27"/>
        <end position="134"/>
    </location>
</feature>
<proteinExistence type="predicted"/>
<evidence type="ECO:0008006" key="4">
    <source>
        <dbReference type="Google" id="ProtNLM"/>
    </source>
</evidence>
<dbReference type="EMBL" id="VIFM01000186">
    <property type="protein sequence ID" value="TQF11478.1"/>
    <property type="molecule type" value="Genomic_DNA"/>
</dbReference>